<sequence length="283" mass="32572">MCSTAFAAKFQTFPVGTLRARKAIAPLKRIRSEVVEFGSGEERNMDWVQCNNCGSKPNPVKVYLTACFHILCQSCVEKAKDAQCHVCKKPLQTDEICKTLRPDLMELFKDPRQLAADLVNELKQIATFQAKQREIYMKFKNIEIKKENEKFKVMRTKQLKMEQEVEKRKKAFGENNAVLKAAKEEKKRLTLRLTQLRSEMPNPQLQAVHSKTRTEPLVSKSARVAPPLANRRRSHEFPMNILDQSTSKIATSTPICNIDHNRRDYMTRMFGNGLEHPSPIPRQ</sequence>
<keyword evidence="1" id="KW-0479">Metal-binding</keyword>
<evidence type="ECO:0000313" key="7">
    <source>
        <dbReference type="EMBL" id="UMM13583.1"/>
    </source>
</evidence>
<keyword evidence="2 5" id="KW-0863">Zinc-finger</keyword>
<evidence type="ECO:0000259" key="6">
    <source>
        <dbReference type="PROSITE" id="PS50089"/>
    </source>
</evidence>
<dbReference type="Proteomes" id="UP000829354">
    <property type="component" value="Chromosome I"/>
</dbReference>
<evidence type="ECO:0000313" key="8">
    <source>
        <dbReference type="Proteomes" id="UP000829354"/>
    </source>
</evidence>
<dbReference type="SUPFAM" id="SSF57850">
    <property type="entry name" value="RING/U-box"/>
    <property type="match status" value="1"/>
</dbReference>
<dbReference type="EMBL" id="CP092620">
    <property type="protein sequence ID" value="UMM13583.1"/>
    <property type="molecule type" value="Genomic_DNA"/>
</dbReference>
<keyword evidence="8" id="KW-1185">Reference proteome</keyword>
<evidence type="ECO:0000256" key="2">
    <source>
        <dbReference type="ARBA" id="ARBA00022771"/>
    </source>
</evidence>
<dbReference type="InterPro" id="IPR017907">
    <property type="entry name" value="Znf_RING_CS"/>
</dbReference>
<dbReference type="PANTHER" id="PTHR22663">
    <property type="entry name" value="RING FINGER PROTEIN NARYA-RELATED"/>
    <property type="match status" value="1"/>
</dbReference>
<feature type="domain" description="RING-type" evidence="6">
    <location>
        <begin position="50"/>
        <end position="88"/>
    </location>
</feature>
<accession>A0AAE9E4P8</accession>
<evidence type="ECO:0000256" key="5">
    <source>
        <dbReference type="PROSITE-ProRule" id="PRU00175"/>
    </source>
</evidence>
<keyword evidence="4" id="KW-0469">Meiosis</keyword>
<evidence type="ECO:0000256" key="1">
    <source>
        <dbReference type="ARBA" id="ARBA00022723"/>
    </source>
</evidence>
<dbReference type="InterPro" id="IPR042123">
    <property type="entry name" value="Zip3/RNF212-like"/>
</dbReference>
<dbReference type="InterPro" id="IPR001841">
    <property type="entry name" value="Znf_RING"/>
</dbReference>
<dbReference type="AlphaFoldDB" id="A0AAE9E4P8"/>
<dbReference type="GO" id="GO:0000795">
    <property type="term" value="C:synaptonemal complex"/>
    <property type="evidence" value="ECO:0007669"/>
    <property type="project" value="InterPro"/>
</dbReference>
<dbReference type="GO" id="GO:0019789">
    <property type="term" value="F:SUMO transferase activity"/>
    <property type="evidence" value="ECO:0007669"/>
    <property type="project" value="InterPro"/>
</dbReference>
<evidence type="ECO:0000256" key="3">
    <source>
        <dbReference type="ARBA" id="ARBA00022833"/>
    </source>
</evidence>
<dbReference type="GO" id="GO:0007131">
    <property type="term" value="P:reciprocal meiotic recombination"/>
    <property type="evidence" value="ECO:0007669"/>
    <property type="project" value="InterPro"/>
</dbReference>
<gene>
    <name evidence="7" type="ORF">L5515_001773</name>
</gene>
<organism evidence="7 8">
    <name type="scientific">Caenorhabditis briggsae</name>
    <dbReference type="NCBI Taxonomy" id="6238"/>
    <lineage>
        <taxon>Eukaryota</taxon>
        <taxon>Metazoa</taxon>
        <taxon>Ecdysozoa</taxon>
        <taxon>Nematoda</taxon>
        <taxon>Chromadorea</taxon>
        <taxon>Rhabditida</taxon>
        <taxon>Rhabditina</taxon>
        <taxon>Rhabditomorpha</taxon>
        <taxon>Rhabditoidea</taxon>
        <taxon>Rhabditidae</taxon>
        <taxon>Peloderinae</taxon>
        <taxon>Caenorhabditis</taxon>
    </lineage>
</organism>
<dbReference type="PROSITE" id="PS50089">
    <property type="entry name" value="ZF_RING_2"/>
    <property type="match status" value="1"/>
</dbReference>
<dbReference type="PANTHER" id="PTHR22663:SF17">
    <property type="entry name" value="RING FINGER PROTEIN NARYA-RELATED"/>
    <property type="match status" value="1"/>
</dbReference>
<dbReference type="Pfam" id="PF14634">
    <property type="entry name" value="zf-RING_5"/>
    <property type="match status" value="1"/>
</dbReference>
<proteinExistence type="predicted"/>
<reference evidence="7 8" key="1">
    <citation type="submission" date="2022-04" db="EMBL/GenBank/DDBJ databases">
        <title>Chromosome-level reference genomes for two strains of Caenorhabditis briggsae: an improved platform for comparative genomics.</title>
        <authorList>
            <person name="Stevens L."/>
            <person name="Andersen E."/>
        </authorList>
    </citation>
    <scope>NUCLEOTIDE SEQUENCE [LARGE SCALE GENOMIC DNA]</scope>
    <source>
        <strain evidence="7">VX34</strain>
        <tissue evidence="7">Whole-organism</tissue>
    </source>
</reference>
<protein>
    <recommendedName>
        <fullName evidence="6">RING-type domain-containing protein</fullName>
    </recommendedName>
</protein>
<dbReference type="GO" id="GO:0008270">
    <property type="term" value="F:zinc ion binding"/>
    <property type="evidence" value="ECO:0007669"/>
    <property type="project" value="UniProtKB-KW"/>
</dbReference>
<dbReference type="Gene3D" id="3.30.40.10">
    <property type="entry name" value="Zinc/RING finger domain, C3HC4 (zinc finger)"/>
    <property type="match status" value="1"/>
</dbReference>
<dbReference type="InterPro" id="IPR013083">
    <property type="entry name" value="Znf_RING/FYVE/PHD"/>
</dbReference>
<keyword evidence="3" id="KW-0862">Zinc</keyword>
<name>A0AAE9E4P8_CAEBR</name>
<dbReference type="PROSITE" id="PS00518">
    <property type="entry name" value="ZF_RING_1"/>
    <property type="match status" value="1"/>
</dbReference>
<evidence type="ECO:0000256" key="4">
    <source>
        <dbReference type="ARBA" id="ARBA00023254"/>
    </source>
</evidence>